<reference evidence="1" key="1">
    <citation type="submission" date="2009-01" db="EMBL/GenBank/DDBJ databases">
        <title>Complete sequence of Anaeromyxobacter dehalogenans 2CP-1.</title>
        <authorList>
            <consortium name="US DOE Joint Genome Institute"/>
            <person name="Lucas S."/>
            <person name="Copeland A."/>
            <person name="Lapidus A."/>
            <person name="Glavina del Rio T."/>
            <person name="Dalin E."/>
            <person name="Tice H."/>
            <person name="Bruce D."/>
            <person name="Goodwin L."/>
            <person name="Pitluck S."/>
            <person name="Saunders E."/>
            <person name="Brettin T."/>
            <person name="Detter J.C."/>
            <person name="Han C."/>
            <person name="Larimer F."/>
            <person name="Land M."/>
            <person name="Hauser L."/>
            <person name="Kyrpides N."/>
            <person name="Ovchinnikova G."/>
            <person name="Beliaev A.S."/>
            <person name="Richardson P."/>
        </authorList>
    </citation>
    <scope>NUCLEOTIDE SEQUENCE</scope>
    <source>
        <strain evidence="1">2CP-1</strain>
    </source>
</reference>
<dbReference type="HOGENOM" id="CLU_131925_0_0_7"/>
<sequence length="173" mass="18351">MDGGAASASRAANAHIVAPVHPLTRLRVWYSVGMTSRRVGLAAVLVVACAGGDQQPYYVFGEPAPDEAAVDLSCETPVEVLRTRTFDDPLFLDTHVTCPPDAFGWSTYDETTAPRTPVAFHCEWRCVDYACAPGQDVRIDFGMDGHVLAIVSGASAYCAGPTLVPPRAAGLGR</sequence>
<name>B8J9C3_ANAD2</name>
<gene>
    <name evidence="1" type="ordered locus">A2cp1_2190</name>
</gene>
<dbReference type="KEGG" id="acp:A2cp1_2190"/>
<protein>
    <submittedName>
        <fullName evidence="1">Uncharacterized protein</fullName>
    </submittedName>
</protein>
<dbReference type="Proteomes" id="UP000007089">
    <property type="component" value="Chromosome"/>
</dbReference>
<evidence type="ECO:0000313" key="1">
    <source>
        <dbReference type="EMBL" id="ACL65529.1"/>
    </source>
</evidence>
<evidence type="ECO:0000313" key="2">
    <source>
        <dbReference type="Proteomes" id="UP000007089"/>
    </source>
</evidence>
<dbReference type="AlphaFoldDB" id="B8J9C3"/>
<dbReference type="EMBL" id="CP001359">
    <property type="protein sequence ID" value="ACL65529.1"/>
    <property type="molecule type" value="Genomic_DNA"/>
</dbReference>
<accession>B8J9C3</accession>
<organism evidence="1 2">
    <name type="scientific">Anaeromyxobacter dehalogenans (strain ATCC BAA-258 / DSM 21875 / 2CP-1)</name>
    <dbReference type="NCBI Taxonomy" id="455488"/>
    <lineage>
        <taxon>Bacteria</taxon>
        <taxon>Pseudomonadati</taxon>
        <taxon>Myxococcota</taxon>
        <taxon>Myxococcia</taxon>
        <taxon>Myxococcales</taxon>
        <taxon>Cystobacterineae</taxon>
        <taxon>Anaeromyxobacteraceae</taxon>
        <taxon>Anaeromyxobacter</taxon>
    </lineage>
</organism>
<keyword evidence="2" id="KW-1185">Reference proteome</keyword>
<proteinExistence type="predicted"/>